<evidence type="ECO:0000313" key="7">
    <source>
        <dbReference type="EMBL" id="MBA2935340.1"/>
    </source>
</evidence>
<dbReference type="InterPro" id="IPR017871">
    <property type="entry name" value="ABC_transporter-like_CS"/>
</dbReference>
<evidence type="ECO:0000256" key="4">
    <source>
        <dbReference type="ARBA" id="ARBA00022967"/>
    </source>
</evidence>
<dbReference type="GO" id="GO:0015419">
    <property type="term" value="F:ABC-type sulfate transporter activity"/>
    <property type="evidence" value="ECO:0007669"/>
    <property type="project" value="InterPro"/>
</dbReference>
<dbReference type="FunFam" id="3.40.50.300:FF:000425">
    <property type="entry name" value="Probable ABC transporter, ATP-binding subunit"/>
    <property type="match status" value="1"/>
</dbReference>
<dbReference type="GO" id="GO:0005524">
    <property type="term" value="F:ATP binding"/>
    <property type="evidence" value="ECO:0007669"/>
    <property type="project" value="UniProtKB-KW"/>
</dbReference>
<sequence>MTITIDQITKTFDTSSALNGVSLEIADGSFVALLGPSGSGKTTLLRIIAGLETADSGHILFGGEDVTDRSVQDRRIGFVFQHYALFRHMTVAENIAFGLTVMKGKARPKKAAIAERVQELLDLVQLPDLGKRFPSQLSGGQRQRVALARALARDPAILLLDEPFGALDAKVRRELRVALREIHDRVGLTSIFVTHDREEAFALADKVAILSQGKIEQYDTPKQVEQNPATPFVHDFVI</sequence>
<dbReference type="PANTHER" id="PTHR42781:SF4">
    <property type="entry name" value="SPERMIDINE_PUTRESCINE IMPORT ATP-BINDING PROTEIN POTA"/>
    <property type="match status" value="1"/>
</dbReference>
<comment type="caution">
    <text evidence="7">The sequence shown here is derived from an EMBL/GenBank/DDBJ whole genome shotgun (WGS) entry which is preliminary data.</text>
</comment>
<keyword evidence="4" id="KW-1278">Translocase</keyword>
<dbReference type="GO" id="GO:0015697">
    <property type="term" value="P:quaternary ammonium group transport"/>
    <property type="evidence" value="ECO:0007669"/>
    <property type="project" value="UniProtKB-ARBA"/>
</dbReference>
<dbReference type="NCBIfam" id="TIGR00968">
    <property type="entry name" value="3a0106s01"/>
    <property type="match status" value="1"/>
</dbReference>
<dbReference type="InterPro" id="IPR027417">
    <property type="entry name" value="P-loop_NTPase"/>
</dbReference>
<protein>
    <submittedName>
        <fullName evidence="7">Sulfate ABC transporter ATP-binding protein</fullName>
    </submittedName>
</protein>
<keyword evidence="2" id="KW-0547">Nucleotide-binding</keyword>
<dbReference type="InterPro" id="IPR005666">
    <property type="entry name" value="Sulph_transpt1"/>
</dbReference>
<dbReference type="RefSeq" id="WP_160365332.1">
    <property type="nucleotide sequence ID" value="NZ_JACEIB010000025.1"/>
</dbReference>
<gene>
    <name evidence="7" type="primary">cysA</name>
    <name evidence="7" type="ORF">HZF05_14730</name>
</gene>
<evidence type="ECO:0000256" key="2">
    <source>
        <dbReference type="ARBA" id="ARBA00022741"/>
    </source>
</evidence>
<dbReference type="InterPro" id="IPR003593">
    <property type="entry name" value="AAA+_ATPase"/>
</dbReference>
<dbReference type="AlphaFoldDB" id="A0A838L8V2"/>
<dbReference type="GO" id="GO:0043190">
    <property type="term" value="C:ATP-binding cassette (ABC) transporter complex"/>
    <property type="evidence" value="ECO:0007669"/>
    <property type="project" value="InterPro"/>
</dbReference>
<dbReference type="PANTHER" id="PTHR42781">
    <property type="entry name" value="SPERMIDINE/PUTRESCINE IMPORT ATP-BINDING PROTEIN POTA"/>
    <property type="match status" value="1"/>
</dbReference>
<evidence type="ECO:0000259" key="6">
    <source>
        <dbReference type="PROSITE" id="PS50893"/>
    </source>
</evidence>
<keyword evidence="8" id="KW-1185">Reference proteome</keyword>
<dbReference type="GO" id="GO:0016887">
    <property type="term" value="F:ATP hydrolysis activity"/>
    <property type="evidence" value="ECO:0007669"/>
    <property type="project" value="InterPro"/>
</dbReference>
<feature type="domain" description="ABC transporter" evidence="6">
    <location>
        <begin position="3"/>
        <end position="237"/>
    </location>
</feature>
<dbReference type="SMART" id="SM00382">
    <property type="entry name" value="AAA"/>
    <property type="match status" value="1"/>
</dbReference>
<organism evidence="7 8">
    <name type="scientific">Sphingomonas chungangi</name>
    <dbReference type="NCBI Taxonomy" id="2683589"/>
    <lineage>
        <taxon>Bacteria</taxon>
        <taxon>Pseudomonadati</taxon>
        <taxon>Pseudomonadota</taxon>
        <taxon>Alphaproteobacteria</taxon>
        <taxon>Sphingomonadales</taxon>
        <taxon>Sphingomonadaceae</taxon>
        <taxon>Sphingomonas</taxon>
    </lineage>
</organism>
<dbReference type="PROSITE" id="PS00211">
    <property type="entry name" value="ABC_TRANSPORTER_1"/>
    <property type="match status" value="1"/>
</dbReference>
<dbReference type="PROSITE" id="PS50893">
    <property type="entry name" value="ABC_TRANSPORTER_2"/>
    <property type="match status" value="1"/>
</dbReference>
<dbReference type="Gene3D" id="3.40.50.300">
    <property type="entry name" value="P-loop containing nucleotide triphosphate hydrolases"/>
    <property type="match status" value="1"/>
</dbReference>
<keyword evidence="1" id="KW-0813">Transport</keyword>
<dbReference type="Pfam" id="PF00005">
    <property type="entry name" value="ABC_tran"/>
    <property type="match status" value="1"/>
</dbReference>
<name>A0A838L8V2_9SPHN</name>
<evidence type="ECO:0000256" key="3">
    <source>
        <dbReference type="ARBA" id="ARBA00022840"/>
    </source>
</evidence>
<reference evidence="7 8" key="1">
    <citation type="submission" date="2020-07" db="EMBL/GenBank/DDBJ databases">
        <authorList>
            <person name="Sun Q."/>
        </authorList>
    </citation>
    <scope>NUCLEOTIDE SEQUENCE [LARGE SCALE GENOMIC DNA]</scope>
    <source>
        <strain evidence="7 8">CGMCC 1.13654</strain>
    </source>
</reference>
<dbReference type="InterPro" id="IPR003439">
    <property type="entry name" value="ABC_transporter-like_ATP-bd"/>
</dbReference>
<dbReference type="SUPFAM" id="SSF52540">
    <property type="entry name" value="P-loop containing nucleoside triphosphate hydrolases"/>
    <property type="match status" value="1"/>
</dbReference>
<proteinExistence type="predicted"/>
<accession>A0A838L8V2</accession>
<dbReference type="InterPro" id="IPR050093">
    <property type="entry name" value="ABC_SmlMolc_Importer"/>
</dbReference>
<keyword evidence="3 7" id="KW-0067">ATP-binding</keyword>
<evidence type="ECO:0000256" key="5">
    <source>
        <dbReference type="ARBA" id="ARBA00023032"/>
    </source>
</evidence>
<evidence type="ECO:0000256" key="1">
    <source>
        <dbReference type="ARBA" id="ARBA00022448"/>
    </source>
</evidence>
<keyword evidence="5" id="KW-0764">Sulfate transport</keyword>
<dbReference type="EMBL" id="JACEIB010000025">
    <property type="protein sequence ID" value="MBA2935340.1"/>
    <property type="molecule type" value="Genomic_DNA"/>
</dbReference>
<dbReference type="Proteomes" id="UP000570166">
    <property type="component" value="Unassembled WGS sequence"/>
</dbReference>
<evidence type="ECO:0000313" key="8">
    <source>
        <dbReference type="Proteomes" id="UP000570166"/>
    </source>
</evidence>